<comment type="subunit">
    <text evidence="2 10">Heterodimer of HisH and HisF.</text>
</comment>
<keyword evidence="13" id="KW-1185">Reference proteome</keyword>
<dbReference type="EC" id="4.3.2.10" evidence="10"/>
<feature type="active site" evidence="10">
    <location>
        <position position="199"/>
    </location>
</feature>
<feature type="active site" description="Nucleophile" evidence="10">
    <location>
        <position position="83"/>
    </location>
</feature>
<dbReference type="SUPFAM" id="SSF52317">
    <property type="entry name" value="Class I glutamine amidotransferase-like"/>
    <property type="match status" value="1"/>
</dbReference>
<dbReference type="PANTHER" id="PTHR42701">
    <property type="entry name" value="IMIDAZOLE GLYCEROL PHOSPHATE SYNTHASE SUBUNIT HISH"/>
    <property type="match status" value="1"/>
</dbReference>
<evidence type="ECO:0000256" key="5">
    <source>
        <dbReference type="ARBA" id="ARBA00022962"/>
    </source>
</evidence>
<dbReference type="Proteomes" id="UP001157733">
    <property type="component" value="Chromosome"/>
</dbReference>
<dbReference type="RefSeq" id="WP_282009980.1">
    <property type="nucleotide sequence ID" value="NZ_OX336137.1"/>
</dbReference>
<keyword evidence="10" id="KW-0963">Cytoplasm</keyword>
<evidence type="ECO:0000256" key="9">
    <source>
        <dbReference type="ARBA" id="ARBA00049534"/>
    </source>
</evidence>
<evidence type="ECO:0000256" key="7">
    <source>
        <dbReference type="ARBA" id="ARBA00023239"/>
    </source>
</evidence>
<keyword evidence="5 10" id="KW-0315">Glutamine amidotransferase</keyword>
<keyword evidence="3 10" id="KW-0028">Amino-acid biosynthesis</keyword>
<evidence type="ECO:0000256" key="10">
    <source>
        <dbReference type="HAMAP-Rule" id="MF_00278"/>
    </source>
</evidence>
<dbReference type="InterPro" id="IPR010139">
    <property type="entry name" value="Imidazole-glycPsynth_HisH"/>
</dbReference>
<dbReference type="EC" id="3.5.1.2" evidence="10"/>
<dbReference type="Pfam" id="PF00117">
    <property type="entry name" value="GATase"/>
    <property type="match status" value="1"/>
</dbReference>
<gene>
    <name evidence="10 12" type="primary">hisH</name>
    <name evidence="12" type="ORF">NSPWAT_0144</name>
</gene>
<comment type="pathway">
    <text evidence="1 10">Amino-acid biosynthesis; L-histidine biosynthesis; L-histidine from 5-phospho-alpha-D-ribose 1-diphosphate: step 5/9.</text>
</comment>
<accession>A0ABN8VTH5</accession>
<name>A0ABN8VTH5_9BACT</name>
<comment type="function">
    <text evidence="10">IGPS catalyzes the conversion of PRFAR and glutamine to IGP, AICAR and glutamate. The HisH subunit catalyzes the hydrolysis of glutamine to glutamate and ammonia as part of the synthesis of IGP and AICAR. The resulting ammonia molecule is channeled to the active site of HisF.</text>
</comment>
<proteinExistence type="inferred from homology"/>
<organism evidence="12 13">
    <name type="scientific">Nitrospina watsonii</name>
    <dbReference type="NCBI Taxonomy" id="1323948"/>
    <lineage>
        <taxon>Bacteria</taxon>
        <taxon>Pseudomonadati</taxon>
        <taxon>Nitrospinota/Tectimicrobiota group</taxon>
        <taxon>Nitrospinota</taxon>
        <taxon>Nitrospinia</taxon>
        <taxon>Nitrospinales</taxon>
        <taxon>Nitrospinaceae</taxon>
        <taxon>Nitrospina</taxon>
    </lineage>
</organism>
<feature type="domain" description="Glutamine amidotransferase" evidence="11">
    <location>
        <begin position="8"/>
        <end position="209"/>
    </location>
</feature>
<dbReference type="GO" id="GO:0016829">
    <property type="term" value="F:lyase activity"/>
    <property type="evidence" value="ECO:0007669"/>
    <property type="project" value="UniProtKB-KW"/>
</dbReference>
<dbReference type="HAMAP" id="MF_00278">
    <property type="entry name" value="HisH"/>
    <property type="match status" value="1"/>
</dbReference>
<keyword evidence="6 10" id="KW-0368">Histidine biosynthesis</keyword>
<dbReference type="PROSITE" id="PS51273">
    <property type="entry name" value="GATASE_TYPE_1"/>
    <property type="match status" value="1"/>
</dbReference>
<dbReference type="PANTHER" id="PTHR42701:SF1">
    <property type="entry name" value="IMIDAZOLE GLYCEROL PHOSPHATE SYNTHASE SUBUNIT HISH"/>
    <property type="match status" value="1"/>
</dbReference>
<evidence type="ECO:0000313" key="13">
    <source>
        <dbReference type="Proteomes" id="UP001157733"/>
    </source>
</evidence>
<keyword evidence="4 10" id="KW-0378">Hydrolase</keyword>
<evidence type="ECO:0000256" key="1">
    <source>
        <dbReference type="ARBA" id="ARBA00005091"/>
    </source>
</evidence>
<feature type="active site" evidence="10">
    <location>
        <position position="197"/>
    </location>
</feature>
<comment type="catalytic activity">
    <reaction evidence="8 10">
        <text>5-[(5-phospho-1-deoxy-D-ribulos-1-ylimino)methylamino]-1-(5-phospho-beta-D-ribosyl)imidazole-4-carboxamide + L-glutamine = D-erythro-1-(imidazol-4-yl)glycerol 3-phosphate + 5-amino-1-(5-phospho-beta-D-ribosyl)imidazole-4-carboxamide + L-glutamate + H(+)</text>
        <dbReference type="Rhea" id="RHEA:24793"/>
        <dbReference type="ChEBI" id="CHEBI:15378"/>
        <dbReference type="ChEBI" id="CHEBI:29985"/>
        <dbReference type="ChEBI" id="CHEBI:58278"/>
        <dbReference type="ChEBI" id="CHEBI:58359"/>
        <dbReference type="ChEBI" id="CHEBI:58475"/>
        <dbReference type="ChEBI" id="CHEBI:58525"/>
        <dbReference type="EC" id="4.3.2.10"/>
    </reaction>
</comment>
<comment type="subcellular location">
    <subcellularLocation>
        <location evidence="10">Cytoplasm</location>
    </subcellularLocation>
</comment>
<comment type="catalytic activity">
    <reaction evidence="9 10">
        <text>L-glutamine + H2O = L-glutamate + NH4(+)</text>
        <dbReference type="Rhea" id="RHEA:15889"/>
        <dbReference type="ChEBI" id="CHEBI:15377"/>
        <dbReference type="ChEBI" id="CHEBI:28938"/>
        <dbReference type="ChEBI" id="CHEBI:29985"/>
        <dbReference type="ChEBI" id="CHEBI:58359"/>
        <dbReference type="EC" id="3.5.1.2"/>
    </reaction>
</comment>
<evidence type="ECO:0000256" key="6">
    <source>
        <dbReference type="ARBA" id="ARBA00023102"/>
    </source>
</evidence>
<keyword evidence="7 10" id="KW-0456">Lyase</keyword>
<evidence type="ECO:0000256" key="8">
    <source>
        <dbReference type="ARBA" id="ARBA00047838"/>
    </source>
</evidence>
<dbReference type="CDD" id="cd01748">
    <property type="entry name" value="GATase1_IGP_Synthase"/>
    <property type="match status" value="1"/>
</dbReference>
<sequence>MKDPRVSIIDYGISNLLNVVRAFEHCGAKTQVAESPGDVVDAERLVLPGVGAFADGMNGLRTQNLVEPIKAFCKSGRPFLGICLGMQMMLESSEEFGHHSGLELIPGKVVPVPRVGIDGTPHKIPHIGWNELKLPPQRADWHNTILDTVEPGAPMYFIHSFMAAPINDGHRLADCLYDGQQLTAALNKDNLYGCQFHPEKSGEMGLGIVRKFLNL</sequence>
<evidence type="ECO:0000259" key="11">
    <source>
        <dbReference type="Pfam" id="PF00117"/>
    </source>
</evidence>
<evidence type="ECO:0000256" key="3">
    <source>
        <dbReference type="ARBA" id="ARBA00022605"/>
    </source>
</evidence>
<dbReference type="NCBIfam" id="TIGR01855">
    <property type="entry name" value="IMP_synth_hisH"/>
    <property type="match status" value="1"/>
</dbReference>
<reference evidence="12 13" key="1">
    <citation type="submission" date="2022-09" db="EMBL/GenBank/DDBJ databases">
        <authorList>
            <person name="Kop L."/>
        </authorList>
    </citation>
    <scope>NUCLEOTIDE SEQUENCE [LARGE SCALE GENOMIC DNA]</scope>
    <source>
        <strain evidence="12 13">347</strain>
    </source>
</reference>
<dbReference type="PIRSF" id="PIRSF000495">
    <property type="entry name" value="Amidotransf_hisH"/>
    <property type="match status" value="1"/>
</dbReference>
<dbReference type="GO" id="GO:0004359">
    <property type="term" value="F:glutaminase activity"/>
    <property type="evidence" value="ECO:0007669"/>
    <property type="project" value="UniProtKB-EC"/>
</dbReference>
<protein>
    <recommendedName>
        <fullName evidence="10">Imidazole glycerol phosphate synthase subunit HisH</fullName>
        <ecNumber evidence="10">4.3.2.10</ecNumber>
    </recommendedName>
    <alternativeName>
        <fullName evidence="10">IGP synthase glutaminase subunit</fullName>
        <ecNumber evidence="10">3.5.1.2</ecNumber>
    </alternativeName>
    <alternativeName>
        <fullName evidence="10">IGP synthase subunit HisH</fullName>
    </alternativeName>
    <alternativeName>
        <fullName evidence="10">ImGP synthase subunit HisH</fullName>
        <shortName evidence="10">IGPS subunit HisH</shortName>
    </alternativeName>
</protein>
<evidence type="ECO:0000256" key="4">
    <source>
        <dbReference type="ARBA" id="ARBA00022801"/>
    </source>
</evidence>
<dbReference type="EMBL" id="OX336137">
    <property type="protein sequence ID" value="CAI2717003.1"/>
    <property type="molecule type" value="Genomic_DNA"/>
</dbReference>
<evidence type="ECO:0000256" key="2">
    <source>
        <dbReference type="ARBA" id="ARBA00011152"/>
    </source>
</evidence>
<dbReference type="InterPro" id="IPR017926">
    <property type="entry name" value="GATASE"/>
</dbReference>
<dbReference type="Gene3D" id="3.40.50.880">
    <property type="match status" value="1"/>
</dbReference>
<evidence type="ECO:0000313" key="12">
    <source>
        <dbReference type="EMBL" id="CAI2717003.1"/>
    </source>
</evidence>
<dbReference type="InterPro" id="IPR029062">
    <property type="entry name" value="Class_I_gatase-like"/>
</dbReference>